<dbReference type="InterPro" id="IPR007630">
    <property type="entry name" value="RNA_pol_sigma70_r4"/>
</dbReference>
<name>A0A1M6JMX4_9FIRM</name>
<gene>
    <name evidence="2" type="ORF">SAMN02745751_02664</name>
</gene>
<evidence type="ECO:0000313" key="2">
    <source>
        <dbReference type="EMBL" id="SHJ48071.1"/>
    </source>
</evidence>
<evidence type="ECO:0000259" key="1">
    <source>
        <dbReference type="Pfam" id="PF04545"/>
    </source>
</evidence>
<dbReference type="Pfam" id="PF04545">
    <property type="entry name" value="Sigma70_r4"/>
    <property type="match status" value="1"/>
</dbReference>
<dbReference type="GO" id="GO:0003700">
    <property type="term" value="F:DNA-binding transcription factor activity"/>
    <property type="evidence" value="ECO:0007669"/>
    <property type="project" value="InterPro"/>
</dbReference>
<dbReference type="Proteomes" id="UP000184052">
    <property type="component" value="Unassembled WGS sequence"/>
</dbReference>
<dbReference type="SUPFAM" id="SSF88659">
    <property type="entry name" value="Sigma3 and sigma4 domains of RNA polymerase sigma factors"/>
    <property type="match status" value="1"/>
</dbReference>
<accession>A0A1M6JMX4</accession>
<dbReference type="AlphaFoldDB" id="A0A1M6JMX4"/>
<dbReference type="OrthoDB" id="9799825at2"/>
<keyword evidence="3" id="KW-1185">Reference proteome</keyword>
<feature type="domain" description="RNA polymerase sigma-70 region 4" evidence="1">
    <location>
        <begin position="45"/>
        <end position="74"/>
    </location>
</feature>
<reference evidence="2 3" key="1">
    <citation type="submission" date="2016-11" db="EMBL/GenBank/DDBJ databases">
        <authorList>
            <person name="Jaros S."/>
            <person name="Januszkiewicz K."/>
            <person name="Wedrychowicz H."/>
        </authorList>
    </citation>
    <scope>NUCLEOTIDE SEQUENCE [LARGE SCALE GENOMIC DNA]</scope>
    <source>
        <strain evidence="2 3">DSM 17477</strain>
    </source>
</reference>
<dbReference type="Gene3D" id="1.20.140.160">
    <property type="match status" value="1"/>
</dbReference>
<dbReference type="RefSeq" id="WP_073050066.1">
    <property type="nucleotide sequence ID" value="NZ_FQZL01000022.1"/>
</dbReference>
<evidence type="ECO:0000313" key="3">
    <source>
        <dbReference type="Proteomes" id="UP000184052"/>
    </source>
</evidence>
<sequence>MQFKTNIDKMFDLQYSFFASNNEMSKRFQALGEENIKEVLTRKIEGLNTIEKQILSLYYVDELTIEEVGGVLDIDSIESIGILINTIRKIEYLIIEELKTYEFKVKT</sequence>
<proteinExistence type="predicted"/>
<dbReference type="GO" id="GO:0006352">
    <property type="term" value="P:DNA-templated transcription initiation"/>
    <property type="evidence" value="ECO:0007669"/>
    <property type="project" value="InterPro"/>
</dbReference>
<dbReference type="InterPro" id="IPR013324">
    <property type="entry name" value="RNA_pol_sigma_r3/r4-like"/>
</dbReference>
<organism evidence="2 3">
    <name type="scientific">Dethiosulfatibacter aminovorans DSM 17477</name>
    <dbReference type="NCBI Taxonomy" id="1121476"/>
    <lineage>
        <taxon>Bacteria</taxon>
        <taxon>Bacillati</taxon>
        <taxon>Bacillota</taxon>
        <taxon>Tissierellia</taxon>
        <taxon>Dethiosulfatibacter</taxon>
    </lineage>
</organism>
<protein>
    <submittedName>
        <fullName evidence="2">Sigma-70, region 4</fullName>
    </submittedName>
</protein>
<dbReference type="EMBL" id="FQZL01000022">
    <property type="protein sequence ID" value="SHJ48071.1"/>
    <property type="molecule type" value="Genomic_DNA"/>
</dbReference>